<comment type="catalytic activity">
    <reaction evidence="8">
        <text>adenosine + phosphate = alpha-D-ribose 1-phosphate + adenine</text>
        <dbReference type="Rhea" id="RHEA:27642"/>
        <dbReference type="ChEBI" id="CHEBI:16335"/>
        <dbReference type="ChEBI" id="CHEBI:16708"/>
        <dbReference type="ChEBI" id="CHEBI:43474"/>
        <dbReference type="ChEBI" id="CHEBI:57720"/>
        <dbReference type="EC" id="2.4.2.1"/>
    </reaction>
    <physiologicalReaction direction="left-to-right" evidence="8">
        <dbReference type="Rhea" id="RHEA:27643"/>
    </physiologicalReaction>
</comment>
<keyword evidence="4" id="KW-0479">Metal-binding</keyword>
<dbReference type="GO" id="GO:0016787">
    <property type="term" value="F:hydrolase activity"/>
    <property type="evidence" value="ECO:0007669"/>
    <property type="project" value="UniProtKB-KW"/>
</dbReference>
<evidence type="ECO:0000313" key="11">
    <source>
        <dbReference type="EMBL" id="QDL54092.1"/>
    </source>
</evidence>
<dbReference type="InterPro" id="IPR003730">
    <property type="entry name" value="Cu_polyphenol_OxRdtase"/>
</dbReference>
<dbReference type="SUPFAM" id="SSF64438">
    <property type="entry name" value="CNF1/YfiH-like putative cysteine hydrolases"/>
    <property type="match status" value="1"/>
</dbReference>
<dbReference type="KEGG" id="rhg:EXZ61_07865"/>
<sequence length="277" mass="29709">MNRSSFETAAGPVDWLVPQWPAPAHVRAVCTTRQGGVSAPPYNTLNLGTHVGDDAACVAANRAQLVSSTGVPIVFMDQVHGNTILELSADTPQGLQADGCFTTQPQLACCVMVADCLPILLCDSRGERVAAVHAGWRGLLGEERSGAWHGVLEAVSRHFLPNSRMDTAQNAPEIIAWLGPCIGPQAFEVGAEVRAAFVAADARAAQCFRPYAPAPGADKWLADLQALARQRLHRLGITAIYGNDGTDAWCTVQQSARFFSHRRDRVSGRQAACIWLD</sequence>
<evidence type="ECO:0000256" key="5">
    <source>
        <dbReference type="ARBA" id="ARBA00022801"/>
    </source>
</evidence>
<dbReference type="InterPro" id="IPR011324">
    <property type="entry name" value="Cytotoxic_necrot_fac-like_cat"/>
</dbReference>
<name>A0A515EN73_9BURK</name>
<keyword evidence="6" id="KW-0862">Zinc</keyword>
<dbReference type="Proteomes" id="UP000317365">
    <property type="component" value="Chromosome"/>
</dbReference>
<evidence type="ECO:0000256" key="10">
    <source>
        <dbReference type="RuleBase" id="RU361274"/>
    </source>
</evidence>
<organism evidence="11 12">
    <name type="scientific">Rhodoferax aquaticus</name>
    <dbReference type="NCBI Taxonomy" id="2527691"/>
    <lineage>
        <taxon>Bacteria</taxon>
        <taxon>Pseudomonadati</taxon>
        <taxon>Pseudomonadota</taxon>
        <taxon>Betaproteobacteria</taxon>
        <taxon>Burkholderiales</taxon>
        <taxon>Comamonadaceae</taxon>
        <taxon>Rhodoferax</taxon>
    </lineage>
</organism>
<keyword evidence="3" id="KW-0808">Transferase</keyword>
<keyword evidence="12" id="KW-1185">Reference proteome</keyword>
<dbReference type="GO" id="GO:0017061">
    <property type="term" value="F:S-methyl-5-thioadenosine phosphorylase activity"/>
    <property type="evidence" value="ECO:0007669"/>
    <property type="project" value="UniProtKB-EC"/>
</dbReference>
<dbReference type="PANTHER" id="PTHR30616:SF2">
    <property type="entry name" value="PURINE NUCLEOSIDE PHOSPHORYLASE LACC1"/>
    <property type="match status" value="1"/>
</dbReference>
<evidence type="ECO:0000256" key="1">
    <source>
        <dbReference type="ARBA" id="ARBA00000553"/>
    </source>
</evidence>
<dbReference type="AlphaFoldDB" id="A0A515EN73"/>
<evidence type="ECO:0000313" key="12">
    <source>
        <dbReference type="Proteomes" id="UP000317365"/>
    </source>
</evidence>
<dbReference type="RefSeq" id="WP_142810679.1">
    <property type="nucleotide sequence ID" value="NZ_CP036282.1"/>
</dbReference>
<evidence type="ECO:0000256" key="3">
    <source>
        <dbReference type="ARBA" id="ARBA00022679"/>
    </source>
</evidence>
<proteinExistence type="inferred from homology"/>
<dbReference type="CDD" id="cd16833">
    <property type="entry name" value="YfiH"/>
    <property type="match status" value="1"/>
</dbReference>
<evidence type="ECO:0000256" key="4">
    <source>
        <dbReference type="ARBA" id="ARBA00022723"/>
    </source>
</evidence>
<evidence type="ECO:0000256" key="2">
    <source>
        <dbReference type="ARBA" id="ARBA00007353"/>
    </source>
</evidence>
<reference evidence="12" key="1">
    <citation type="submission" date="2019-02" db="EMBL/GenBank/DDBJ databases">
        <title>Complete genome sequence of Rhodoferax sp. Gr-4.</title>
        <authorList>
            <person name="Jin L."/>
        </authorList>
    </citation>
    <scope>NUCLEOTIDE SEQUENCE [LARGE SCALE GENOMIC DNA]</scope>
    <source>
        <strain evidence="12">Gr-4</strain>
    </source>
</reference>
<evidence type="ECO:0000256" key="9">
    <source>
        <dbReference type="ARBA" id="ARBA00049893"/>
    </source>
</evidence>
<evidence type="ECO:0000256" key="8">
    <source>
        <dbReference type="ARBA" id="ARBA00048968"/>
    </source>
</evidence>
<keyword evidence="5" id="KW-0378">Hydrolase</keyword>
<dbReference type="Gene3D" id="3.60.140.10">
    <property type="entry name" value="CNF1/YfiH-like putative cysteine hydrolases"/>
    <property type="match status" value="1"/>
</dbReference>
<dbReference type="PANTHER" id="PTHR30616">
    <property type="entry name" value="UNCHARACTERIZED PROTEIN YFIH"/>
    <property type="match status" value="1"/>
</dbReference>
<dbReference type="InterPro" id="IPR038371">
    <property type="entry name" value="Cu_polyphenol_OxRdtase_sf"/>
</dbReference>
<comment type="similarity">
    <text evidence="2 10">Belongs to the purine nucleoside phosphorylase YfiH/LACC1 family.</text>
</comment>
<comment type="catalytic activity">
    <reaction evidence="1">
        <text>inosine + phosphate = alpha-D-ribose 1-phosphate + hypoxanthine</text>
        <dbReference type="Rhea" id="RHEA:27646"/>
        <dbReference type="ChEBI" id="CHEBI:17368"/>
        <dbReference type="ChEBI" id="CHEBI:17596"/>
        <dbReference type="ChEBI" id="CHEBI:43474"/>
        <dbReference type="ChEBI" id="CHEBI:57720"/>
        <dbReference type="EC" id="2.4.2.1"/>
    </reaction>
    <physiologicalReaction direction="left-to-right" evidence="1">
        <dbReference type="Rhea" id="RHEA:27647"/>
    </physiologicalReaction>
</comment>
<dbReference type="GO" id="GO:0005507">
    <property type="term" value="F:copper ion binding"/>
    <property type="evidence" value="ECO:0007669"/>
    <property type="project" value="TreeGrafter"/>
</dbReference>
<gene>
    <name evidence="11" type="primary">pgeF</name>
    <name evidence="11" type="ORF">EXZ61_07865</name>
</gene>
<dbReference type="NCBIfam" id="TIGR00726">
    <property type="entry name" value="peptidoglycan editing factor PgeF"/>
    <property type="match status" value="1"/>
</dbReference>
<accession>A0A515EN73</accession>
<dbReference type="EMBL" id="CP036282">
    <property type="protein sequence ID" value="QDL54092.1"/>
    <property type="molecule type" value="Genomic_DNA"/>
</dbReference>
<dbReference type="Pfam" id="PF02578">
    <property type="entry name" value="Cu-oxidase_4"/>
    <property type="match status" value="1"/>
</dbReference>
<reference evidence="12" key="2">
    <citation type="journal article" date="2020" name="Int. J. Syst. Evol. Microbiol.">
        <title>Genomic insights into a novel species Rhodoferax aquaticus sp. nov., isolated from freshwater.</title>
        <authorList>
            <person name="Li T."/>
            <person name="Zhuo Y."/>
            <person name="Jin C.Z."/>
            <person name="Wu X."/>
            <person name="Ko S.R."/>
            <person name="Jin F.J."/>
            <person name="Ahn C.Y."/>
            <person name="Oh H.M."/>
            <person name="Lee H.G."/>
            <person name="Jin L."/>
        </authorList>
    </citation>
    <scope>NUCLEOTIDE SEQUENCE [LARGE SCALE GENOMIC DNA]</scope>
    <source>
        <strain evidence="12">Gr-4</strain>
    </source>
</reference>
<evidence type="ECO:0000256" key="6">
    <source>
        <dbReference type="ARBA" id="ARBA00022833"/>
    </source>
</evidence>
<evidence type="ECO:0000256" key="7">
    <source>
        <dbReference type="ARBA" id="ARBA00047989"/>
    </source>
</evidence>
<protein>
    <recommendedName>
        <fullName evidence="10">Purine nucleoside phosphorylase</fullName>
    </recommendedName>
</protein>
<comment type="catalytic activity">
    <reaction evidence="9">
        <text>S-methyl-5'-thioadenosine + phosphate = 5-(methylsulfanyl)-alpha-D-ribose 1-phosphate + adenine</text>
        <dbReference type="Rhea" id="RHEA:11852"/>
        <dbReference type="ChEBI" id="CHEBI:16708"/>
        <dbReference type="ChEBI" id="CHEBI:17509"/>
        <dbReference type="ChEBI" id="CHEBI:43474"/>
        <dbReference type="ChEBI" id="CHEBI:58533"/>
        <dbReference type="EC" id="2.4.2.28"/>
    </reaction>
    <physiologicalReaction direction="left-to-right" evidence="9">
        <dbReference type="Rhea" id="RHEA:11853"/>
    </physiologicalReaction>
</comment>
<comment type="catalytic activity">
    <reaction evidence="7">
        <text>adenosine + H2O + H(+) = inosine + NH4(+)</text>
        <dbReference type="Rhea" id="RHEA:24408"/>
        <dbReference type="ChEBI" id="CHEBI:15377"/>
        <dbReference type="ChEBI" id="CHEBI:15378"/>
        <dbReference type="ChEBI" id="CHEBI:16335"/>
        <dbReference type="ChEBI" id="CHEBI:17596"/>
        <dbReference type="ChEBI" id="CHEBI:28938"/>
        <dbReference type="EC" id="3.5.4.4"/>
    </reaction>
    <physiologicalReaction direction="left-to-right" evidence="7">
        <dbReference type="Rhea" id="RHEA:24409"/>
    </physiologicalReaction>
</comment>